<dbReference type="eggNOG" id="COG3756">
    <property type="taxonomic scope" value="Bacteria"/>
</dbReference>
<proteinExistence type="predicted"/>
<dbReference type="EMBL" id="AVPT01000029">
    <property type="protein sequence ID" value="KGM54185.1"/>
    <property type="molecule type" value="Genomic_DNA"/>
</dbReference>
<accession>A0A0A0EV99</accession>
<gene>
    <name evidence="2" type="ORF">N799_09905</name>
</gene>
<organism evidence="2 3">
    <name type="scientific">Lysobacter arseniciresistens ZS79</name>
    <dbReference type="NCBI Taxonomy" id="913325"/>
    <lineage>
        <taxon>Bacteria</taxon>
        <taxon>Pseudomonadati</taxon>
        <taxon>Pseudomonadota</taxon>
        <taxon>Gammaproteobacteria</taxon>
        <taxon>Lysobacterales</taxon>
        <taxon>Lysobacteraceae</taxon>
        <taxon>Novilysobacter</taxon>
    </lineage>
</organism>
<name>A0A0A0EV99_9GAMM</name>
<feature type="region of interest" description="Disordered" evidence="1">
    <location>
        <begin position="148"/>
        <end position="178"/>
    </location>
</feature>
<reference evidence="2 3" key="1">
    <citation type="journal article" date="2015" name="Stand. Genomic Sci.">
        <title>Genomic information of the arsenic-resistant bacterium Lysobacter arseniciresistens type strain ZS79(T) and comparison of Lysobacter draft genomes.</title>
        <authorList>
            <person name="Liu L."/>
            <person name="Zhang S."/>
            <person name="Luo M."/>
            <person name="Wang G."/>
        </authorList>
    </citation>
    <scope>NUCLEOTIDE SEQUENCE [LARGE SCALE GENOMIC DNA]</scope>
    <source>
        <strain evidence="2 3">ZS79</strain>
    </source>
</reference>
<keyword evidence="3" id="KW-1185">Reference proteome</keyword>
<comment type="caution">
    <text evidence="2">The sequence shown here is derived from an EMBL/GenBank/DDBJ whole genome shotgun (WGS) entry which is preliminary data.</text>
</comment>
<feature type="compositionally biased region" description="Basic and acidic residues" evidence="1">
    <location>
        <begin position="154"/>
        <end position="168"/>
    </location>
</feature>
<dbReference type="AlphaFoldDB" id="A0A0A0EV99"/>
<evidence type="ECO:0000313" key="2">
    <source>
        <dbReference type="EMBL" id="KGM54185.1"/>
    </source>
</evidence>
<evidence type="ECO:0000313" key="3">
    <source>
        <dbReference type="Proteomes" id="UP000029989"/>
    </source>
</evidence>
<dbReference type="Proteomes" id="UP000029989">
    <property type="component" value="Unassembled WGS sequence"/>
</dbReference>
<evidence type="ECO:0000256" key="1">
    <source>
        <dbReference type="SAM" id="MobiDB-lite"/>
    </source>
</evidence>
<sequence length="252" mass="28135">MRSYGKITPQFWTGETGKKLKAAGPEAVIVAMYLVTSPHANMIGLYYLPTLYLAHETGLGMEGASKGLERAIEAGFCDYDQTSEHVFVFAMARYQIAHQLDPKDKRCKGVENELSKAPKGPLVVAFRELYGAAFHLPDAPSSEAFCKPLASQKQEQEQEQEQKKERRASPSGSRLPADWTLPEDWRQWALAERTDVDVRQEAAKFADFWHAKAGKDGRKADWKATWRNWIRNAKPGNVVPMASAPGGGRRAL</sequence>
<protein>
    <submittedName>
        <fullName evidence="2">Uncharacterized protein</fullName>
    </submittedName>
</protein>